<comment type="caution">
    <text evidence="1">The sequence shown here is derived from an EMBL/GenBank/DDBJ whole genome shotgun (WGS) entry which is preliminary data.</text>
</comment>
<proteinExistence type="predicted"/>
<sequence>MSDPDGIEVRSSVFLFGWPSSTTIHPNKKKPLAASVNKTLPPTKGAATTTTMNPSKSKDPRSGVSEAPKTRVSVSSPSPRLSKLSRGGVADPSPKPRVSLDRPKPPASSSSSSPLSDKQAPPRTLKGSGLQSQLKLLQDELNKAKEHMALLEKEKAKALEELKEAQKVTDGLNEKLRDALAAQKRAEDDSEVEKFRAIELEQAGIYATQKKAEEWQKELEAVRNQHASAAATLESAARELLVVQQELALAVDAKAQALIHADDATRIADIHSKKNEDLSAEISQLKDALDLKLKKEADENNRMVLQLKEDIAVLSGELERSKRIEEMLKERDISIERLNVDLEAAKLAEAYARTQVEEWKSRVEGLEKSLEGANQLERSASESLDSVMKQLEGRNDLLHNAEAEISDLKEKMASLEMTAERQTRELEEAGRRLAEVEEEFKDMEKAADALRSDLDALEEEKDRALDSERVASSSVQSLLEEKARLVDELKISKEEEEKSKKAMENIASALHEVSAEARDAKEKLVCVQIEHENCEAQLEDLRLVLKATNEKYEAMLYDANGETDRLASVIEQSKYEHEASKEEWEQKELHLVDCVKQTEQEKHVLQKAKEELEILLRQAEEKAADAARQEALIRGRLKGVEDEVLYLQGALGEVKGESMKWKESVLDKENELQVMVQENEELRAREASSLKRIEELSKLLEEATSKVQPAGNGDLSDCEEDYDLLPKEVDNPLGVDSSLRDEADEDEGVTEEVDITNGTSKPLQKGCEEEKEEAEREYKMWESCKIEKKELSAEGEMEQEPAAEEEEEEDEELEAKADEDESLDQENRTSASEHAGEGAQSPSLNQNPKKKKPLLRKFGSLLKKKGGSTPTKQKEEI</sequence>
<protein>
    <submittedName>
        <fullName evidence="1">Uncharacterized protein</fullName>
    </submittedName>
</protein>
<dbReference type="EMBL" id="CM042882">
    <property type="protein sequence ID" value="KAI4383018.1"/>
    <property type="molecule type" value="Genomic_DNA"/>
</dbReference>
<gene>
    <name evidence="1" type="ORF">MLD38_008902</name>
</gene>
<accession>A0ACB9RX95</accession>
<evidence type="ECO:0000313" key="2">
    <source>
        <dbReference type="Proteomes" id="UP001057402"/>
    </source>
</evidence>
<evidence type="ECO:0000313" key="1">
    <source>
        <dbReference type="EMBL" id="KAI4383018.1"/>
    </source>
</evidence>
<dbReference type="Proteomes" id="UP001057402">
    <property type="component" value="Chromosome 3"/>
</dbReference>
<organism evidence="1 2">
    <name type="scientific">Melastoma candidum</name>
    <dbReference type="NCBI Taxonomy" id="119954"/>
    <lineage>
        <taxon>Eukaryota</taxon>
        <taxon>Viridiplantae</taxon>
        <taxon>Streptophyta</taxon>
        <taxon>Embryophyta</taxon>
        <taxon>Tracheophyta</taxon>
        <taxon>Spermatophyta</taxon>
        <taxon>Magnoliopsida</taxon>
        <taxon>eudicotyledons</taxon>
        <taxon>Gunneridae</taxon>
        <taxon>Pentapetalae</taxon>
        <taxon>rosids</taxon>
        <taxon>malvids</taxon>
        <taxon>Myrtales</taxon>
        <taxon>Melastomataceae</taxon>
        <taxon>Melastomatoideae</taxon>
        <taxon>Melastomateae</taxon>
        <taxon>Melastoma</taxon>
    </lineage>
</organism>
<name>A0ACB9RX95_9MYRT</name>
<keyword evidence="2" id="KW-1185">Reference proteome</keyword>
<reference evidence="2" key="1">
    <citation type="journal article" date="2023" name="Front. Plant Sci.">
        <title>Chromosomal-level genome assembly of Melastoma candidum provides insights into trichome evolution.</title>
        <authorList>
            <person name="Zhong Y."/>
            <person name="Wu W."/>
            <person name="Sun C."/>
            <person name="Zou P."/>
            <person name="Liu Y."/>
            <person name="Dai S."/>
            <person name="Zhou R."/>
        </authorList>
    </citation>
    <scope>NUCLEOTIDE SEQUENCE [LARGE SCALE GENOMIC DNA]</scope>
</reference>